<keyword evidence="8" id="KW-1185">Reference proteome</keyword>
<dbReference type="InterPro" id="IPR027417">
    <property type="entry name" value="P-loop_NTPase"/>
</dbReference>
<evidence type="ECO:0000256" key="5">
    <source>
        <dbReference type="ARBA" id="ARBA00022840"/>
    </source>
</evidence>
<dbReference type="PANTHER" id="PTHR43788">
    <property type="entry name" value="DNA2/NAM7 HELICASE FAMILY MEMBER"/>
    <property type="match status" value="1"/>
</dbReference>
<dbReference type="SMART" id="SM00955">
    <property type="entry name" value="RNB"/>
    <property type="match status" value="1"/>
</dbReference>
<dbReference type="Pfam" id="PF25049">
    <property type="entry name" value="OB_HELZ2"/>
    <property type="match status" value="1"/>
</dbReference>
<dbReference type="CDD" id="cd18808">
    <property type="entry name" value="SF1_C_Upf1"/>
    <property type="match status" value="1"/>
</dbReference>
<evidence type="ECO:0000256" key="2">
    <source>
        <dbReference type="ARBA" id="ARBA00022741"/>
    </source>
</evidence>
<evidence type="ECO:0000256" key="1">
    <source>
        <dbReference type="ARBA" id="ARBA00007913"/>
    </source>
</evidence>
<dbReference type="GO" id="GO:0043139">
    <property type="term" value="F:5'-3' DNA helicase activity"/>
    <property type="evidence" value="ECO:0007669"/>
    <property type="project" value="TreeGrafter"/>
</dbReference>
<keyword evidence="5" id="KW-0067">ATP-binding</keyword>
<dbReference type="Pfam" id="PF13087">
    <property type="entry name" value="AAA_12"/>
    <property type="match status" value="1"/>
</dbReference>
<dbReference type="InterPro" id="IPR041677">
    <property type="entry name" value="DNA2/NAM7_AAA_11"/>
</dbReference>
<dbReference type="InterPro" id="IPR001900">
    <property type="entry name" value="RNase_II/R"/>
</dbReference>
<dbReference type="GO" id="GO:0004540">
    <property type="term" value="F:RNA nuclease activity"/>
    <property type="evidence" value="ECO:0007669"/>
    <property type="project" value="InterPro"/>
</dbReference>
<evidence type="ECO:0000259" key="6">
    <source>
        <dbReference type="SMART" id="SM00955"/>
    </source>
</evidence>
<dbReference type="GO" id="GO:0016787">
    <property type="term" value="F:hydrolase activity"/>
    <property type="evidence" value="ECO:0007669"/>
    <property type="project" value="UniProtKB-KW"/>
</dbReference>
<dbReference type="FunFam" id="3.40.50.300:FF:001313">
    <property type="entry name" value="Helicase with zinc finger domain 2"/>
    <property type="match status" value="1"/>
</dbReference>
<evidence type="ECO:0000256" key="4">
    <source>
        <dbReference type="ARBA" id="ARBA00022806"/>
    </source>
</evidence>
<name>A0AAN9HIP3_9TELE</name>
<dbReference type="InterPro" id="IPR056787">
    <property type="entry name" value="OB_HELZ2"/>
</dbReference>
<dbReference type="PANTHER" id="PTHR43788:SF10">
    <property type="entry name" value="HELICASE WITH ZINC FINGER 2, TRANSCRIPTIONAL COACTIVATOR"/>
    <property type="match status" value="1"/>
</dbReference>
<dbReference type="EMBL" id="JAYKXH010000001">
    <property type="protein sequence ID" value="KAK7177036.1"/>
    <property type="molecule type" value="Genomic_DNA"/>
</dbReference>
<dbReference type="Pfam" id="PF00773">
    <property type="entry name" value="RNB"/>
    <property type="match status" value="1"/>
</dbReference>
<dbReference type="SUPFAM" id="SSF52540">
    <property type="entry name" value="P-loop containing nucleoside triphosphate hydrolases"/>
    <property type="match status" value="1"/>
</dbReference>
<evidence type="ECO:0000313" key="8">
    <source>
        <dbReference type="Proteomes" id="UP001364617"/>
    </source>
</evidence>
<dbReference type="Pfam" id="PF13086">
    <property type="entry name" value="AAA_11"/>
    <property type="match status" value="1"/>
</dbReference>
<protein>
    <recommendedName>
        <fullName evidence="6">RNB domain-containing protein</fullName>
    </recommendedName>
</protein>
<dbReference type="InterPro" id="IPR047187">
    <property type="entry name" value="SF1_C_Upf1"/>
</dbReference>
<dbReference type="GO" id="GO:0003723">
    <property type="term" value="F:RNA binding"/>
    <property type="evidence" value="ECO:0007669"/>
    <property type="project" value="InterPro"/>
</dbReference>
<comment type="similarity">
    <text evidence="1">Belongs to the DNA2/NAM7 helicase family.</text>
</comment>
<keyword evidence="3" id="KW-0378">Hydrolase</keyword>
<reference evidence="7 8" key="1">
    <citation type="submission" date="2024-02" db="EMBL/GenBank/DDBJ databases">
        <title>Chromosome-level genome assembly of the Eurasian Minnow (Phoxinus phoxinus).</title>
        <authorList>
            <person name="Oriowo T.O."/>
            <person name="Martin S."/>
            <person name="Stange M."/>
            <person name="Chrysostomakis Y."/>
            <person name="Brown T."/>
            <person name="Winkler S."/>
            <person name="Kukowka S."/>
            <person name="Myers E.W."/>
            <person name="Bohne A."/>
        </authorList>
    </citation>
    <scope>NUCLEOTIDE SEQUENCE [LARGE SCALE GENOMIC DNA]</scope>
    <source>
        <strain evidence="7">ZFMK-TIS-60720</strain>
        <tissue evidence="7">Whole Organism</tissue>
    </source>
</reference>
<evidence type="ECO:0000313" key="7">
    <source>
        <dbReference type="EMBL" id="KAK7177036.1"/>
    </source>
</evidence>
<gene>
    <name evidence="7" type="ORF">R3I93_001093</name>
</gene>
<accession>A0AAN9HIP3</accession>
<sequence length="1535" mass="177093">MLESESEFDLQLCKKDIKKLLTTNPDVFKHCKLEIERHDQAYARPLDEPMLSIKISGRENVGRSFPGDEVCVEILSREMCLREDEEIKGRVVGLINRDENSLTFICKMVEDNPEFFTPVNKRMTRIRTVQKYRDKIEVKQYKYRRWVTKEFVNIAEKQMLVVKVLKWDHLKKFPLGVVTKVIPERDALHEMLGIELGSIDTPPPFTPPEPEDDKALERKNLCEIITFTIDPTTAQDLDDGISVTELESGDYQIGVHITDVASYITKDSEHDKYARQRGRTIYTSEKEDTAFMFSRDLSKDYLSLMPSKDRKAISLLIDIDKKTSQILNRPHFALTRIKSDRRMSYEEADQIIEKYYNSDDTKPLRVSCVEECVAVAYRFSEVHRKCRLGGGWPFGRQAGQSYSHAMVEELMNLYNSAAAEELISTDSTKDLTPLRCHREPDPEQLKQFREKYINLIPMSLCFSNICEVDTENSEEDVWSNDNMEHAGLSLNMFTSIFHKIEAFAQRKDYYNLMQLIFSDEIHPTFIPMVREFRDIQKKAAILRSCSSTESRLGHYDLQLDAYTWASSPMRRYLDLILQRLLHTALSKKILRQSDYTQVEINRFCQSGMEAEDKEAQLLRLTKVQFEPKDVVKLAVVDQITPQGHEFTISFPLDPMLEGITIMYKHLKVVDQPRYNEDENFMTLHWKKRVYSFGKLFKISDPSKPMKNVTPVSSILWKRLVSAVKQQDWVKTEQCLRDIKRGAIEEKKSLKSKACSKEEHHFNELTMELALGTVVQVQLGTELKDGLPVPVVLLLNINECFEICLDHTRNPTACFSKEECNASKTFYESYKDYQNIWRRLCQIDTAYNALEENNSVILENVRIKWSGDETNLQGFFNMTKTQKKEWSLEFDLRNSFLCIRLRHQKPENDENDAKHLHGSAVSDLQGSLPFTWVAHAVTRKPKKQKNTDNEDRIHFQITQRSMSYIPPEVNAEGTKFTIEVIPKKIPYLLREQAIANLRLANNLVKNVATRQQLEELNDDADHQIRKEKFKLYDVDESLNMPLLNESQQKAVEEAMKKPFTVIQGPPGTGKTVVGIHIVYQFFMKNKDFLATSESSKSNPDQKPPKKPAILYCGPSNKSVDIVAEQLLKLRGVLKPLRIYCDQMEMREYPYLDSDLKLCRRSFRDEKPKEELRDITLMYLVRKPENPFSEKILDGCLTEDEIDDYKAVLKEAHQHEIRKCDVVLCTCASALKPEIREVMDFRQILIDECAMATEPEAFIPLVSYNPQQIVLLGDHKQIRPIVQCALVKKMGMRQSLFERYMDLAIMLDIQYRMHEGICRFPSEEFYNGKLKTGAERGPPFLRNKNGLPTPILFGHVQGEEVSLVVSTEKGNENSMANTEEAEQAVNVAQMLIKSHVPPQNIAILTPYNAQMSEIKKTMQKRGINVTVCTIMKSQGSEWPYVILSTVRSCSVSDIESFTPSKAWLGKRLGFITDPNQVNVAITRAQDGLCILGNSELLRCCKLWDRLLAHYDSKSCVVNPASDIQVKAPKGRRKQKKL</sequence>
<dbReference type="Proteomes" id="UP001364617">
    <property type="component" value="Unassembled WGS sequence"/>
</dbReference>
<feature type="domain" description="RNB" evidence="6">
    <location>
        <begin position="218"/>
        <end position="587"/>
    </location>
</feature>
<proteinExistence type="inferred from homology"/>
<dbReference type="InterPro" id="IPR041679">
    <property type="entry name" value="DNA2/NAM7-like_C"/>
</dbReference>
<comment type="caution">
    <text evidence="7">The sequence shown here is derived from an EMBL/GenBank/DDBJ whole genome shotgun (WGS) entry which is preliminary data.</text>
</comment>
<organism evidence="7 8">
    <name type="scientific">Phoxinus phoxinus</name>
    <name type="common">Eurasian minnow</name>
    <dbReference type="NCBI Taxonomy" id="58324"/>
    <lineage>
        <taxon>Eukaryota</taxon>
        <taxon>Metazoa</taxon>
        <taxon>Chordata</taxon>
        <taxon>Craniata</taxon>
        <taxon>Vertebrata</taxon>
        <taxon>Euteleostomi</taxon>
        <taxon>Actinopterygii</taxon>
        <taxon>Neopterygii</taxon>
        <taxon>Teleostei</taxon>
        <taxon>Ostariophysi</taxon>
        <taxon>Cypriniformes</taxon>
        <taxon>Leuciscidae</taxon>
        <taxon>Phoxininae</taxon>
        <taxon>Phoxinus</taxon>
    </lineage>
</organism>
<dbReference type="GO" id="GO:0005524">
    <property type="term" value="F:ATP binding"/>
    <property type="evidence" value="ECO:0007669"/>
    <property type="project" value="UniProtKB-KW"/>
</dbReference>
<keyword evidence="4" id="KW-0347">Helicase</keyword>
<dbReference type="InterPro" id="IPR012340">
    <property type="entry name" value="NA-bd_OB-fold"/>
</dbReference>
<dbReference type="InterPro" id="IPR050534">
    <property type="entry name" value="Coronavir_polyprotein_1ab"/>
</dbReference>
<evidence type="ECO:0000256" key="3">
    <source>
        <dbReference type="ARBA" id="ARBA00022801"/>
    </source>
</evidence>
<dbReference type="Gene3D" id="3.40.50.300">
    <property type="entry name" value="P-loop containing nucleotide triphosphate hydrolases"/>
    <property type="match status" value="2"/>
</dbReference>
<dbReference type="SUPFAM" id="SSF50249">
    <property type="entry name" value="Nucleic acid-binding proteins"/>
    <property type="match status" value="2"/>
</dbReference>
<keyword evidence="2" id="KW-0547">Nucleotide-binding</keyword>